<organism evidence="4 5">
    <name type="scientific">Chryseobacterium paridis</name>
    <dbReference type="NCBI Taxonomy" id="2800328"/>
    <lineage>
        <taxon>Bacteria</taxon>
        <taxon>Pseudomonadati</taxon>
        <taxon>Bacteroidota</taxon>
        <taxon>Flavobacteriia</taxon>
        <taxon>Flavobacteriales</taxon>
        <taxon>Weeksellaceae</taxon>
        <taxon>Chryseobacterium group</taxon>
        <taxon>Chryseobacterium</taxon>
    </lineage>
</organism>
<reference evidence="5" key="1">
    <citation type="submission" date="2021-01" db="EMBL/GenBank/DDBJ databases">
        <title>Genome public.</title>
        <authorList>
            <person name="Liu C."/>
            <person name="Sun Q."/>
        </authorList>
    </citation>
    <scope>NUCLEOTIDE SEQUENCE [LARGE SCALE GENOMIC DNA]</scope>
    <source>
        <strain evidence="5">YIM B02567</strain>
    </source>
</reference>
<evidence type="ECO:0000313" key="4">
    <source>
        <dbReference type="EMBL" id="MBK1896243.1"/>
    </source>
</evidence>
<feature type="domain" description="Secretion system C-terminal sorting" evidence="3">
    <location>
        <begin position="256"/>
        <end position="320"/>
    </location>
</feature>
<gene>
    <name evidence="4" type="ORF">JHL15_10805</name>
</gene>
<dbReference type="RefSeq" id="WP_200245686.1">
    <property type="nucleotide sequence ID" value="NZ_JAENHK010000010.1"/>
</dbReference>
<name>A0ABS1FUY8_9FLAO</name>
<sequence length="324" mass="35156">MKKLIFTSLFLIGVGVAAQPTVTRAALDKINTTTTVYNVNVSTSISPGPAGAGQTWDFSTYVGSQTITTKLFPCPGQVNCSKFPTANRIAELVGNNNFDYLLNSDTEATTIGNFSVLGNVIITYTNPLVDYKFPVNYLQEFTDDYQFNTGGSTETGTVNFKVDGYGTVITPSGTFPNALRIKRIRNGSQVTGGTTFTYVNESYQWVTESNGPVLTVAFNTFTINGQTTVQPSLAYFSSSPTLSTVDLDSTKDEIIIYPNPASQSITIRSKEDIKNINIISLDGKVVRESPNHKVIDIANLPNGTYIVQGELKNGKIISKKVSKQ</sequence>
<keyword evidence="5" id="KW-1185">Reference proteome</keyword>
<evidence type="ECO:0000259" key="3">
    <source>
        <dbReference type="Pfam" id="PF18962"/>
    </source>
</evidence>
<keyword evidence="1 2" id="KW-0732">Signal</keyword>
<proteinExistence type="predicted"/>
<feature type="chain" id="PRO_5046816194" evidence="2">
    <location>
        <begin position="19"/>
        <end position="324"/>
    </location>
</feature>
<protein>
    <submittedName>
        <fullName evidence="4">T9SS type A sorting domain-containing protein</fullName>
    </submittedName>
</protein>
<dbReference type="InterPro" id="IPR026444">
    <property type="entry name" value="Secre_tail"/>
</dbReference>
<accession>A0ABS1FUY8</accession>
<evidence type="ECO:0000256" key="1">
    <source>
        <dbReference type="ARBA" id="ARBA00022729"/>
    </source>
</evidence>
<evidence type="ECO:0000256" key="2">
    <source>
        <dbReference type="SAM" id="SignalP"/>
    </source>
</evidence>
<dbReference type="EMBL" id="JAENHK010000010">
    <property type="protein sequence ID" value="MBK1896243.1"/>
    <property type="molecule type" value="Genomic_DNA"/>
</dbReference>
<evidence type="ECO:0000313" key="5">
    <source>
        <dbReference type="Proteomes" id="UP000628669"/>
    </source>
</evidence>
<feature type="signal peptide" evidence="2">
    <location>
        <begin position="1"/>
        <end position="18"/>
    </location>
</feature>
<dbReference type="NCBIfam" id="TIGR04183">
    <property type="entry name" value="Por_Secre_tail"/>
    <property type="match status" value="1"/>
</dbReference>
<dbReference type="Gene3D" id="2.40.360.20">
    <property type="match status" value="1"/>
</dbReference>
<comment type="caution">
    <text evidence="4">The sequence shown here is derived from an EMBL/GenBank/DDBJ whole genome shotgun (WGS) entry which is preliminary data.</text>
</comment>
<dbReference type="Pfam" id="PF18962">
    <property type="entry name" value="Por_Secre_tail"/>
    <property type="match status" value="1"/>
</dbReference>
<dbReference type="Proteomes" id="UP000628669">
    <property type="component" value="Unassembled WGS sequence"/>
</dbReference>